<reference evidence="6" key="2">
    <citation type="submission" date="2021-09" db="EMBL/GenBank/DDBJ databases">
        <authorList>
            <person name="Gilroy R."/>
        </authorList>
    </citation>
    <scope>NUCLEOTIDE SEQUENCE</scope>
    <source>
        <strain evidence="6">6019</strain>
    </source>
</reference>
<evidence type="ECO:0000256" key="2">
    <source>
        <dbReference type="ARBA" id="ARBA00022898"/>
    </source>
</evidence>
<dbReference type="EC" id="4.3.1.18" evidence="4"/>
<dbReference type="Proteomes" id="UP000763505">
    <property type="component" value="Unassembled WGS sequence"/>
</dbReference>
<dbReference type="InterPro" id="IPR001926">
    <property type="entry name" value="TrpB-like_PALP"/>
</dbReference>
<keyword evidence="2 4" id="KW-0663">Pyridoxal phosphate</keyword>
<evidence type="ECO:0000256" key="1">
    <source>
        <dbReference type="ARBA" id="ARBA00001933"/>
    </source>
</evidence>
<comment type="caution">
    <text evidence="6">The sequence shown here is derived from an EMBL/GenBank/DDBJ whole genome shotgun (WGS) entry which is preliminary data.</text>
</comment>
<dbReference type="PANTHER" id="PTHR48078:SF9">
    <property type="entry name" value="D-SERINE DEHYDRATASE"/>
    <property type="match status" value="1"/>
</dbReference>
<evidence type="ECO:0000256" key="4">
    <source>
        <dbReference type="HAMAP-Rule" id="MF_01030"/>
    </source>
</evidence>
<dbReference type="Pfam" id="PF00291">
    <property type="entry name" value="PALP"/>
    <property type="match status" value="1"/>
</dbReference>
<dbReference type="PANTHER" id="PTHR48078">
    <property type="entry name" value="THREONINE DEHYDRATASE, MITOCHONDRIAL-RELATED"/>
    <property type="match status" value="1"/>
</dbReference>
<gene>
    <name evidence="4" type="primary">dsdA</name>
    <name evidence="6" type="ORF">K8V35_05925</name>
</gene>
<accession>A0A921JBC2</accession>
<comment type="similarity">
    <text evidence="4">Belongs to the serine/threonine dehydratase family. DsdA subfamily.</text>
</comment>
<dbReference type="EMBL" id="DYYI01000068">
    <property type="protein sequence ID" value="HJE19871.1"/>
    <property type="molecule type" value="Genomic_DNA"/>
</dbReference>
<dbReference type="GO" id="GO:0036088">
    <property type="term" value="P:D-serine catabolic process"/>
    <property type="evidence" value="ECO:0007669"/>
    <property type="project" value="TreeGrafter"/>
</dbReference>
<dbReference type="GO" id="GO:0016836">
    <property type="term" value="F:hydro-lyase activity"/>
    <property type="evidence" value="ECO:0007669"/>
    <property type="project" value="UniProtKB-UniRule"/>
</dbReference>
<dbReference type="NCBIfam" id="TIGR02035">
    <property type="entry name" value="D_Ser_am_lyase"/>
    <property type="match status" value="1"/>
</dbReference>
<dbReference type="GO" id="GO:0030170">
    <property type="term" value="F:pyridoxal phosphate binding"/>
    <property type="evidence" value="ECO:0007669"/>
    <property type="project" value="InterPro"/>
</dbReference>
<dbReference type="HAMAP" id="MF_01030">
    <property type="entry name" value="D_Ser_dehydrat"/>
    <property type="match status" value="1"/>
</dbReference>
<feature type="domain" description="Tryptophan synthase beta chain-like PALP" evidence="5">
    <location>
        <begin position="75"/>
        <end position="412"/>
    </location>
</feature>
<feature type="modified residue" description="N6-(pyridoxal phosphate)lysine" evidence="4">
    <location>
        <position position="115"/>
    </location>
</feature>
<proteinExistence type="inferred from homology"/>
<dbReference type="InterPro" id="IPR011780">
    <property type="entry name" value="D_Ser_am_lyase"/>
</dbReference>
<dbReference type="GO" id="GO:0008721">
    <property type="term" value="F:D-serine ammonia-lyase activity"/>
    <property type="evidence" value="ECO:0007669"/>
    <property type="project" value="UniProtKB-EC"/>
</dbReference>
<keyword evidence="3 4" id="KW-0456">Lyase</keyword>
<dbReference type="Gene3D" id="3.40.50.1100">
    <property type="match status" value="2"/>
</dbReference>
<dbReference type="NCBIfam" id="NF002823">
    <property type="entry name" value="PRK02991.1"/>
    <property type="match status" value="1"/>
</dbReference>
<dbReference type="InterPro" id="IPR036052">
    <property type="entry name" value="TrpB-like_PALP_sf"/>
</dbReference>
<dbReference type="SUPFAM" id="SSF53686">
    <property type="entry name" value="Tryptophan synthase beta subunit-like PLP-dependent enzymes"/>
    <property type="match status" value="1"/>
</dbReference>
<reference evidence="6" key="1">
    <citation type="journal article" date="2021" name="PeerJ">
        <title>Extensive microbial diversity within the chicken gut microbiome revealed by metagenomics and culture.</title>
        <authorList>
            <person name="Gilroy R."/>
            <person name="Ravi A."/>
            <person name="Getino M."/>
            <person name="Pursley I."/>
            <person name="Horton D.L."/>
            <person name="Alikhan N.F."/>
            <person name="Baker D."/>
            <person name="Gharbi K."/>
            <person name="Hall N."/>
            <person name="Watson M."/>
            <person name="Adriaenssens E.M."/>
            <person name="Foster-Nyarko E."/>
            <person name="Jarju S."/>
            <person name="Secka A."/>
            <person name="Antonio M."/>
            <person name="Oren A."/>
            <person name="Chaudhuri R.R."/>
            <person name="La Ragione R."/>
            <person name="Hildebrand F."/>
            <person name="Pallen M.J."/>
        </authorList>
    </citation>
    <scope>NUCLEOTIDE SEQUENCE</scope>
    <source>
        <strain evidence="6">6019</strain>
    </source>
</reference>
<evidence type="ECO:0000313" key="7">
    <source>
        <dbReference type="Proteomes" id="UP000763505"/>
    </source>
</evidence>
<dbReference type="InterPro" id="IPR050147">
    <property type="entry name" value="Ser/Thr_Dehydratase"/>
</dbReference>
<name>A0A921JBC2_9STAP</name>
<evidence type="ECO:0000259" key="5">
    <source>
        <dbReference type="Pfam" id="PF00291"/>
    </source>
</evidence>
<comment type="cofactor">
    <cofactor evidence="1 4">
        <name>pyridoxal 5'-phosphate</name>
        <dbReference type="ChEBI" id="CHEBI:597326"/>
    </cofactor>
</comment>
<evidence type="ECO:0000256" key="3">
    <source>
        <dbReference type="ARBA" id="ARBA00023239"/>
    </source>
</evidence>
<organism evidence="6 7">
    <name type="scientific">Aliicoccus persicus</name>
    <dbReference type="NCBI Taxonomy" id="930138"/>
    <lineage>
        <taxon>Bacteria</taxon>
        <taxon>Bacillati</taxon>
        <taxon>Bacillota</taxon>
        <taxon>Bacilli</taxon>
        <taxon>Bacillales</taxon>
        <taxon>Staphylococcaceae</taxon>
        <taxon>Aliicoccus</taxon>
    </lineage>
</organism>
<sequence length="430" mass="48073">MDIEQIIFDFPAVSKLIDQVPSFFENPTYTDFELEKDDMGFSLKDIKSAEARMKRFQPYFMEVFKETIQTKGIIESPIVRMPTMKESLESIYDVKINNNVYLKLDNLLPIAGSVKARGGIYNVLKFAERLARDEMVYEDDSDYTQFLEEHCTEVFSTYRLICGSTGNLGLAVGLIGSKLGFQTEIHMSKEAQQWKKDKLRNLGVQVVEHDTDFNGAVKRARIEALKSKRAHFVDDENSKSLFLGYAVAALRLKEQLNHAHIEVSESRPLYVYIPCGVGGAPGGISFGLKHMFGDAVHPIFMEPVASPSFTLGALTKMHNDISIKDIGLTGETLADGLAVSRPSKLVGKIMANQIYGYMTVEDKEMFRLLKELRDTEGFKVEPSAAASLIGPAMLSKYKDVSDNATHLVWLTGGSDVPSDVWSGYYDMGDF</sequence>
<dbReference type="AlphaFoldDB" id="A0A921JBC2"/>
<evidence type="ECO:0000313" key="6">
    <source>
        <dbReference type="EMBL" id="HJE19871.1"/>
    </source>
</evidence>
<comment type="catalytic activity">
    <reaction evidence="4">
        <text>D-serine = pyruvate + NH4(+)</text>
        <dbReference type="Rhea" id="RHEA:13977"/>
        <dbReference type="ChEBI" id="CHEBI:15361"/>
        <dbReference type="ChEBI" id="CHEBI:28938"/>
        <dbReference type="ChEBI" id="CHEBI:35247"/>
        <dbReference type="EC" id="4.3.1.18"/>
    </reaction>
</comment>
<protein>
    <recommendedName>
        <fullName evidence="4">Probable D-serine dehydratase</fullName>
        <ecNumber evidence="4">4.3.1.18</ecNumber>
    </recommendedName>
    <alternativeName>
        <fullName evidence="4">D-serine deaminase</fullName>
        <shortName evidence="4">DSD</shortName>
    </alternativeName>
</protein>
<dbReference type="GO" id="GO:0009097">
    <property type="term" value="P:isoleucine biosynthetic process"/>
    <property type="evidence" value="ECO:0007669"/>
    <property type="project" value="TreeGrafter"/>
</dbReference>